<gene>
    <name evidence="2" type="ORF">KILIM_025_00300</name>
</gene>
<dbReference type="RefSeq" id="WP_006592225.1">
    <property type="nucleotide sequence ID" value="NZ_BAHD01000025.1"/>
</dbReference>
<accession>K6VHL2</accession>
<evidence type="ECO:0000313" key="2">
    <source>
        <dbReference type="EMBL" id="GAB95693.1"/>
    </source>
</evidence>
<dbReference type="STRING" id="1184609.KILIM_025_00300"/>
<name>K6VHL2_9MICO</name>
<evidence type="ECO:0000256" key="1">
    <source>
        <dbReference type="SAM" id="MobiDB-lite"/>
    </source>
</evidence>
<protein>
    <submittedName>
        <fullName evidence="2">Uncharacterized protein</fullName>
    </submittedName>
</protein>
<reference evidence="2 3" key="1">
    <citation type="submission" date="2012-08" db="EMBL/GenBank/DDBJ databases">
        <title>Whole genome shotgun sequence of Kineosphaera limosa NBRC 100340.</title>
        <authorList>
            <person name="Yoshida I."/>
            <person name="Isaki S."/>
            <person name="Hosoyama A."/>
            <person name="Tsuchikane K."/>
            <person name="Katsumata H."/>
            <person name="Ando Y."/>
            <person name="Ohji S."/>
            <person name="Hamada M."/>
            <person name="Tamura T."/>
            <person name="Yamazoe A."/>
            <person name="Yamazaki S."/>
            <person name="Fujita N."/>
        </authorList>
    </citation>
    <scope>NUCLEOTIDE SEQUENCE [LARGE SCALE GENOMIC DNA]</scope>
    <source>
        <strain evidence="2 3">NBRC 100340</strain>
    </source>
</reference>
<proteinExistence type="predicted"/>
<feature type="region of interest" description="Disordered" evidence="1">
    <location>
        <begin position="99"/>
        <end position="136"/>
    </location>
</feature>
<organism evidence="2 3">
    <name type="scientific">Kineosphaera limosa NBRC 100340</name>
    <dbReference type="NCBI Taxonomy" id="1184609"/>
    <lineage>
        <taxon>Bacteria</taxon>
        <taxon>Bacillati</taxon>
        <taxon>Actinomycetota</taxon>
        <taxon>Actinomycetes</taxon>
        <taxon>Micrococcales</taxon>
        <taxon>Dermatophilaceae</taxon>
        <taxon>Kineosphaera</taxon>
    </lineage>
</organism>
<dbReference type="Proteomes" id="UP000008366">
    <property type="component" value="Unassembled WGS sequence"/>
</dbReference>
<dbReference type="AlphaFoldDB" id="K6VHL2"/>
<keyword evidence="3" id="KW-1185">Reference proteome</keyword>
<dbReference type="EMBL" id="BAHD01000025">
    <property type="protein sequence ID" value="GAB95693.1"/>
    <property type="molecule type" value="Genomic_DNA"/>
</dbReference>
<evidence type="ECO:0000313" key="3">
    <source>
        <dbReference type="Proteomes" id="UP000008366"/>
    </source>
</evidence>
<sequence>MDVMTALAEGLAREYPGLAIDLGRDRLSAQLPPDAQGLPDGLAITARREALEAMLAEQAEVLSRWWPDKDPEVALAGLLCVHVAETIATLRPGEYSMRLGELEDRPPPAPESGFTDGAAHAPRSGARYRGSRRRRG</sequence>
<comment type="caution">
    <text evidence="2">The sequence shown here is derived from an EMBL/GenBank/DDBJ whole genome shotgun (WGS) entry which is preliminary data.</text>
</comment>